<proteinExistence type="predicted"/>
<feature type="domain" description="Guanylate cyclase" evidence="11">
    <location>
        <begin position="380"/>
        <end position="510"/>
    </location>
</feature>
<dbReference type="Pfam" id="PF08376">
    <property type="entry name" value="NIT"/>
    <property type="match status" value="1"/>
</dbReference>
<evidence type="ECO:0000259" key="11">
    <source>
        <dbReference type="PROSITE" id="PS50125"/>
    </source>
</evidence>
<evidence type="ECO:0000256" key="3">
    <source>
        <dbReference type="ARBA" id="ARBA00022692"/>
    </source>
</evidence>
<organism evidence="12 13">
    <name type="scientific">Mya arenaria</name>
    <name type="common">Soft-shell clam</name>
    <dbReference type="NCBI Taxonomy" id="6604"/>
    <lineage>
        <taxon>Eukaryota</taxon>
        <taxon>Metazoa</taxon>
        <taxon>Spiralia</taxon>
        <taxon>Lophotrochozoa</taxon>
        <taxon>Mollusca</taxon>
        <taxon>Bivalvia</taxon>
        <taxon>Autobranchia</taxon>
        <taxon>Heteroconchia</taxon>
        <taxon>Euheterodonta</taxon>
        <taxon>Imparidentia</taxon>
        <taxon>Neoheterodontei</taxon>
        <taxon>Myida</taxon>
        <taxon>Myoidea</taxon>
        <taxon>Myidae</taxon>
        <taxon>Mya</taxon>
    </lineage>
</organism>
<dbReference type="PANTHER" id="PTHR11920">
    <property type="entry name" value="GUANYLYL CYCLASE"/>
    <property type="match status" value="1"/>
</dbReference>
<keyword evidence="3 10" id="KW-0812">Transmembrane</keyword>
<sequence length="625" mass="70844">CCRGDPLTNKGKRIQLFKILCLTVIPILGVWGFTMHSLTVSVDTKGDIDTAKTSMAVVVMLGQLIHHIQRERDMSVLYLSDLGPGTKTFLLADNPREEFRSKANLMSFITQHRASLNPNNVDIFEEINFYSSITKEFLEWLVENIKGSGFGSIWKTLVAYQKITRCKEDIGVERAYGAMFYATGHFEKWTDYEFYNEKIHDFKYNYKTAVFYSDAVVPLHREEVEDIQSTGLNITEIIFDYRDEIQNHVQNESYKSIEKAKWFFDNITIYLDSLLQIQLKVAARISSEVEVVLSEVIIKTAVYALMVVVVIAMCPVIMFAANGLSTDIQLYTVTLVEKTKELNVEKYKTETLLYQMVPKSVADNLKSTGSIESEFFKSVTIFFSDIAGFHRITLTVAPMELVRILNNLYTAMDNVIDNFDVYKVETINDSYMVASGLPNKNGDRHAPEIANLAMDILNMMKNKTFPCSKQVNVRLRIGINTGSCMAGIVGNIMLRYCLFGDSINTASRMKTHGSPNRIHISESTQLVLSKVGGFRMKFRGTLNIKGKGLMKTYWIYNRWEDADEIIEAEKEELNIPGELMNYSDVRLCGANTATYIDAGDTGAVSDRRPIWREEDVYVAGSGGDY</sequence>
<evidence type="ECO:0000256" key="2">
    <source>
        <dbReference type="ARBA" id="ARBA00012202"/>
    </source>
</evidence>
<keyword evidence="7 10" id="KW-0472">Membrane</keyword>
<dbReference type="Pfam" id="PF00211">
    <property type="entry name" value="Guanylate_cyc"/>
    <property type="match status" value="1"/>
</dbReference>
<dbReference type="Gene3D" id="6.10.250.780">
    <property type="match status" value="1"/>
</dbReference>
<evidence type="ECO:0000256" key="6">
    <source>
        <dbReference type="ARBA" id="ARBA00022989"/>
    </source>
</evidence>
<dbReference type="EC" id="4.6.1.2" evidence="2"/>
<evidence type="ECO:0000256" key="10">
    <source>
        <dbReference type="SAM" id="Phobius"/>
    </source>
</evidence>
<dbReference type="InterPro" id="IPR013587">
    <property type="entry name" value="Nitrate/nitrite_sensing"/>
</dbReference>
<reference evidence="12" key="1">
    <citation type="submission" date="2022-11" db="EMBL/GenBank/DDBJ databases">
        <title>Centuries of genome instability and evolution in soft-shell clam transmissible cancer (bioRxiv).</title>
        <authorList>
            <person name="Hart S.F.M."/>
            <person name="Yonemitsu M.A."/>
            <person name="Giersch R.M."/>
            <person name="Beal B.F."/>
            <person name="Arriagada G."/>
            <person name="Davis B.W."/>
            <person name="Ostrander E.A."/>
            <person name="Goff S.P."/>
            <person name="Metzger M.J."/>
        </authorList>
    </citation>
    <scope>NUCLEOTIDE SEQUENCE</scope>
    <source>
        <strain evidence="12">MELC-2E11</strain>
        <tissue evidence="12">Siphon/mantle</tissue>
    </source>
</reference>
<feature type="transmembrane region" description="Helical" evidence="10">
    <location>
        <begin position="301"/>
        <end position="321"/>
    </location>
</feature>
<evidence type="ECO:0000313" key="13">
    <source>
        <dbReference type="Proteomes" id="UP001164746"/>
    </source>
</evidence>
<evidence type="ECO:0000256" key="4">
    <source>
        <dbReference type="ARBA" id="ARBA00022729"/>
    </source>
</evidence>
<keyword evidence="5" id="KW-0547">Nucleotide-binding</keyword>
<evidence type="ECO:0000256" key="9">
    <source>
        <dbReference type="ARBA" id="ARBA00023293"/>
    </source>
</evidence>
<dbReference type="Pfam" id="PF07701">
    <property type="entry name" value="HNOBA"/>
    <property type="match status" value="1"/>
</dbReference>
<comment type="subcellular location">
    <subcellularLocation>
        <location evidence="1">Membrane</location>
        <topology evidence="1">Single-pass type I membrane protein</topology>
    </subcellularLocation>
</comment>
<dbReference type="CDD" id="cd07302">
    <property type="entry name" value="CHD"/>
    <property type="match status" value="1"/>
</dbReference>
<evidence type="ECO:0000313" key="12">
    <source>
        <dbReference type="EMBL" id="WAR25462.1"/>
    </source>
</evidence>
<dbReference type="EMBL" id="CP111025">
    <property type="protein sequence ID" value="WAR25462.1"/>
    <property type="molecule type" value="Genomic_DNA"/>
</dbReference>
<dbReference type="Proteomes" id="UP001164746">
    <property type="component" value="Chromosome 14"/>
</dbReference>
<keyword evidence="4" id="KW-0732">Signal</keyword>
<dbReference type="PANTHER" id="PTHR11920:SF501">
    <property type="entry name" value="GUANYLATE CYCLASE 32E"/>
    <property type="match status" value="1"/>
</dbReference>
<evidence type="ECO:0000256" key="1">
    <source>
        <dbReference type="ARBA" id="ARBA00004479"/>
    </source>
</evidence>
<evidence type="ECO:0000256" key="8">
    <source>
        <dbReference type="ARBA" id="ARBA00023239"/>
    </source>
</evidence>
<keyword evidence="8" id="KW-0456">Lyase</keyword>
<dbReference type="InterPro" id="IPR001054">
    <property type="entry name" value="A/G_cyclase"/>
</dbReference>
<dbReference type="Gene3D" id="3.30.70.1230">
    <property type="entry name" value="Nucleotide cyclase"/>
    <property type="match status" value="1"/>
</dbReference>
<name>A0ABY7FTH9_MYAAR</name>
<dbReference type="InterPro" id="IPR050401">
    <property type="entry name" value="Cyclic_nucleotide_synthase"/>
</dbReference>
<dbReference type="SUPFAM" id="SSF55073">
    <property type="entry name" value="Nucleotide cyclase"/>
    <property type="match status" value="1"/>
</dbReference>
<feature type="non-terminal residue" evidence="12">
    <location>
        <position position="1"/>
    </location>
</feature>
<evidence type="ECO:0000256" key="7">
    <source>
        <dbReference type="ARBA" id="ARBA00023136"/>
    </source>
</evidence>
<accession>A0ABY7FTH9</accession>
<evidence type="ECO:0000256" key="5">
    <source>
        <dbReference type="ARBA" id="ARBA00022741"/>
    </source>
</evidence>
<keyword evidence="9" id="KW-0141">cGMP biosynthesis</keyword>
<keyword evidence="13" id="KW-1185">Reference proteome</keyword>
<dbReference type="SMART" id="SM00044">
    <property type="entry name" value="CYCc"/>
    <property type="match status" value="1"/>
</dbReference>
<gene>
    <name evidence="12" type="ORF">MAR_011166</name>
</gene>
<feature type="transmembrane region" description="Helical" evidence="10">
    <location>
        <begin position="16"/>
        <end position="34"/>
    </location>
</feature>
<dbReference type="InterPro" id="IPR029787">
    <property type="entry name" value="Nucleotide_cyclase"/>
</dbReference>
<keyword evidence="6 10" id="KW-1133">Transmembrane helix</keyword>
<dbReference type="InterPro" id="IPR011645">
    <property type="entry name" value="HNOB_dom_associated"/>
</dbReference>
<protein>
    <recommendedName>
        <fullName evidence="2">guanylate cyclase</fullName>
        <ecNumber evidence="2">4.6.1.2</ecNumber>
    </recommendedName>
</protein>
<dbReference type="PROSITE" id="PS50125">
    <property type="entry name" value="GUANYLATE_CYCLASE_2"/>
    <property type="match status" value="1"/>
</dbReference>